<dbReference type="Pfam" id="PF00494">
    <property type="entry name" value="SQS_PSY"/>
    <property type="match status" value="1"/>
</dbReference>
<dbReference type="Proteomes" id="UP001501153">
    <property type="component" value="Unassembled WGS sequence"/>
</dbReference>
<dbReference type="SFLD" id="SFLDS00005">
    <property type="entry name" value="Isoprenoid_Synthase_Type_I"/>
    <property type="match status" value="1"/>
</dbReference>
<dbReference type="SFLD" id="SFLDG01018">
    <property type="entry name" value="Squalene/Phytoene_Synthase_Lik"/>
    <property type="match status" value="1"/>
</dbReference>
<evidence type="ECO:0000313" key="3">
    <source>
        <dbReference type="Proteomes" id="UP001501153"/>
    </source>
</evidence>
<dbReference type="InterPro" id="IPR019845">
    <property type="entry name" value="Squalene/phytoene_synthase_CS"/>
</dbReference>
<dbReference type="CDD" id="cd00683">
    <property type="entry name" value="Trans_IPPS_HH"/>
    <property type="match status" value="1"/>
</dbReference>
<gene>
    <name evidence="2" type="ORF">GCM10023185_42310</name>
</gene>
<accession>A0ABP8IS15</accession>
<dbReference type="SFLD" id="SFLDG01212">
    <property type="entry name" value="Phytoene_synthase_like"/>
    <property type="match status" value="1"/>
</dbReference>
<organism evidence="2 3">
    <name type="scientific">Hymenobacter saemangeumensis</name>
    <dbReference type="NCBI Taxonomy" id="1084522"/>
    <lineage>
        <taxon>Bacteria</taxon>
        <taxon>Pseudomonadati</taxon>
        <taxon>Bacteroidota</taxon>
        <taxon>Cytophagia</taxon>
        <taxon>Cytophagales</taxon>
        <taxon>Hymenobacteraceae</taxon>
        <taxon>Hymenobacter</taxon>
    </lineage>
</organism>
<reference evidence="3" key="1">
    <citation type="journal article" date="2019" name="Int. J. Syst. Evol. Microbiol.">
        <title>The Global Catalogue of Microorganisms (GCM) 10K type strain sequencing project: providing services to taxonomists for standard genome sequencing and annotation.</title>
        <authorList>
            <consortium name="The Broad Institute Genomics Platform"/>
            <consortium name="The Broad Institute Genome Sequencing Center for Infectious Disease"/>
            <person name="Wu L."/>
            <person name="Ma J."/>
        </authorList>
    </citation>
    <scope>NUCLEOTIDE SEQUENCE [LARGE SCALE GENOMIC DNA]</scope>
    <source>
        <strain evidence="3">JCM 17923</strain>
    </source>
</reference>
<dbReference type="EMBL" id="BAABGZ010000080">
    <property type="protein sequence ID" value="GAA4369042.1"/>
    <property type="molecule type" value="Genomic_DNA"/>
</dbReference>
<dbReference type="InterPro" id="IPR044843">
    <property type="entry name" value="Trans_IPPS_bact-type"/>
</dbReference>
<protein>
    <submittedName>
        <fullName evidence="2">Phytoene/squalene synthase family protein</fullName>
    </submittedName>
</protein>
<dbReference type="PROSITE" id="PS01045">
    <property type="entry name" value="SQUALEN_PHYTOEN_SYN_2"/>
    <property type="match status" value="1"/>
</dbReference>
<dbReference type="InterPro" id="IPR033904">
    <property type="entry name" value="Trans_IPPS_HH"/>
</dbReference>
<dbReference type="PANTHER" id="PTHR31480">
    <property type="entry name" value="BIFUNCTIONAL LYCOPENE CYCLASE/PHYTOENE SYNTHASE"/>
    <property type="match status" value="1"/>
</dbReference>
<keyword evidence="1" id="KW-0808">Transferase</keyword>
<dbReference type="InterPro" id="IPR008949">
    <property type="entry name" value="Isoprenoid_synthase_dom_sf"/>
</dbReference>
<evidence type="ECO:0000313" key="2">
    <source>
        <dbReference type="EMBL" id="GAA4369042.1"/>
    </source>
</evidence>
<dbReference type="SUPFAM" id="SSF48576">
    <property type="entry name" value="Terpenoid synthases"/>
    <property type="match status" value="1"/>
</dbReference>
<dbReference type="InterPro" id="IPR002060">
    <property type="entry name" value="Squ/phyt_synthse"/>
</dbReference>
<comment type="caution">
    <text evidence="2">The sequence shown here is derived from an EMBL/GenBank/DDBJ whole genome shotgun (WGS) entry which is preliminary data.</text>
</comment>
<dbReference type="Gene3D" id="1.10.600.10">
    <property type="entry name" value="Farnesyl Diphosphate Synthase"/>
    <property type="match status" value="1"/>
</dbReference>
<keyword evidence="3" id="KW-1185">Reference proteome</keyword>
<sequence length="283" mass="32887">MKKVDHVKLFTDTSLACSKLITGRYSTSFTLGIRTLDQSLHLPVYAVYGFVRWADEIVDTFHEHDKAALLADFRRQTYEALESGLSLNPVLHAFQAVVREYGIDREFIDAFLHSMELDLEDQNYHPDLYNEYIYGSAEVVGLMCLRIFCQGDDALFERLREPARRLGAAFQKVNFLRDIRSDYEDRGRVYFPGVVYQRFNDATKREIEADIKADFDAAYAGILQLPRSARLGVYLAYVYYLKLFYKIRQLPAARILGERVRVPDNTKLLLLLGSYFRYRLARI</sequence>
<proteinExistence type="predicted"/>
<evidence type="ECO:0000256" key="1">
    <source>
        <dbReference type="ARBA" id="ARBA00022679"/>
    </source>
</evidence>
<name>A0ABP8IS15_9BACT</name>